<feature type="region of interest" description="Disordered" evidence="1">
    <location>
        <begin position="112"/>
        <end position="139"/>
    </location>
</feature>
<protein>
    <submittedName>
        <fullName evidence="2">Uncharacterized protein</fullName>
    </submittedName>
</protein>
<gene>
    <name evidence="2" type="primary">Contig13264.g14151</name>
    <name evidence="2" type="ORF">STYLEM_2429</name>
</gene>
<name>A0A077ZUA2_STYLE</name>
<evidence type="ECO:0000313" key="2">
    <source>
        <dbReference type="EMBL" id="CDW73452.1"/>
    </source>
</evidence>
<feature type="compositionally biased region" description="Polar residues" evidence="1">
    <location>
        <begin position="119"/>
        <end position="139"/>
    </location>
</feature>
<dbReference type="Proteomes" id="UP000039865">
    <property type="component" value="Unassembled WGS sequence"/>
</dbReference>
<accession>A0A077ZUA2</accession>
<keyword evidence="3" id="KW-1185">Reference proteome</keyword>
<evidence type="ECO:0000313" key="3">
    <source>
        <dbReference type="Proteomes" id="UP000039865"/>
    </source>
</evidence>
<dbReference type="AlphaFoldDB" id="A0A077ZUA2"/>
<organism evidence="2 3">
    <name type="scientific">Stylonychia lemnae</name>
    <name type="common">Ciliate</name>
    <dbReference type="NCBI Taxonomy" id="5949"/>
    <lineage>
        <taxon>Eukaryota</taxon>
        <taxon>Sar</taxon>
        <taxon>Alveolata</taxon>
        <taxon>Ciliophora</taxon>
        <taxon>Intramacronucleata</taxon>
        <taxon>Spirotrichea</taxon>
        <taxon>Stichotrichia</taxon>
        <taxon>Sporadotrichida</taxon>
        <taxon>Oxytrichidae</taxon>
        <taxon>Stylonychinae</taxon>
        <taxon>Stylonychia</taxon>
    </lineage>
</organism>
<reference evidence="2 3" key="1">
    <citation type="submission" date="2014-06" db="EMBL/GenBank/DDBJ databases">
        <authorList>
            <person name="Swart Estienne"/>
        </authorList>
    </citation>
    <scope>NUCLEOTIDE SEQUENCE [LARGE SCALE GENOMIC DNA]</scope>
    <source>
        <strain evidence="2 3">130c</strain>
    </source>
</reference>
<sequence>MRKSSNFKPMHFQDQELSTLSPKQLIPYETNLSQNDIRVERVGINQRHRVNRLIKEKHNYNFIRASIETPRLEKASEKNQHFIKSPLSYRQNNYNSLSISQNLDKKLNLPQNPSNSLNFASANSQQNTKMETTFSDSKGFSNANSNLFNQLTN</sequence>
<evidence type="ECO:0000256" key="1">
    <source>
        <dbReference type="SAM" id="MobiDB-lite"/>
    </source>
</evidence>
<dbReference type="EMBL" id="CCKQ01002361">
    <property type="protein sequence ID" value="CDW73452.1"/>
    <property type="molecule type" value="Genomic_DNA"/>
</dbReference>
<dbReference type="InParanoid" id="A0A077ZUA2"/>
<proteinExistence type="predicted"/>